<evidence type="ECO:0000313" key="1">
    <source>
        <dbReference type="EMBL" id="KIV98775.1"/>
    </source>
</evidence>
<dbReference type="EMBL" id="KN847599">
    <property type="protein sequence ID" value="KIV98775.1"/>
    <property type="molecule type" value="Genomic_DNA"/>
</dbReference>
<dbReference type="PANTHER" id="PTHR42085">
    <property type="entry name" value="F-BOX DOMAIN-CONTAINING PROTEIN"/>
    <property type="match status" value="1"/>
</dbReference>
<dbReference type="RefSeq" id="XP_016208645.1">
    <property type="nucleotide sequence ID" value="XM_016363533.1"/>
</dbReference>
<protein>
    <submittedName>
        <fullName evidence="1">Uncharacterized protein</fullName>
    </submittedName>
</protein>
<reference evidence="1 2" key="1">
    <citation type="submission" date="2015-01" db="EMBL/GenBank/DDBJ databases">
        <title>The Genome Sequence of Ochroconis gallopava CBS43764.</title>
        <authorList>
            <consortium name="The Broad Institute Genomics Platform"/>
            <person name="Cuomo C."/>
            <person name="de Hoog S."/>
            <person name="Gorbushina A."/>
            <person name="Stielow B."/>
            <person name="Teixiera M."/>
            <person name="Abouelleil A."/>
            <person name="Chapman S.B."/>
            <person name="Priest M."/>
            <person name="Young S.K."/>
            <person name="Wortman J."/>
            <person name="Nusbaum C."/>
            <person name="Birren B."/>
        </authorList>
    </citation>
    <scope>NUCLEOTIDE SEQUENCE [LARGE SCALE GENOMIC DNA]</scope>
    <source>
        <strain evidence="1 2">CBS 43764</strain>
    </source>
</reference>
<organism evidence="1 2">
    <name type="scientific">Verruconis gallopava</name>
    <dbReference type="NCBI Taxonomy" id="253628"/>
    <lineage>
        <taxon>Eukaryota</taxon>
        <taxon>Fungi</taxon>
        <taxon>Dikarya</taxon>
        <taxon>Ascomycota</taxon>
        <taxon>Pezizomycotina</taxon>
        <taxon>Dothideomycetes</taxon>
        <taxon>Pleosporomycetidae</taxon>
        <taxon>Venturiales</taxon>
        <taxon>Sympoventuriaceae</taxon>
        <taxon>Verruconis</taxon>
    </lineage>
</organism>
<dbReference type="PANTHER" id="PTHR42085:SF8">
    <property type="entry name" value="F-BOX DOMAIN-CONTAINING PROTEIN"/>
    <property type="match status" value="1"/>
</dbReference>
<dbReference type="GeneID" id="27317445"/>
<dbReference type="InParanoid" id="A0A0D1X9E0"/>
<evidence type="ECO:0000313" key="2">
    <source>
        <dbReference type="Proteomes" id="UP000053259"/>
    </source>
</evidence>
<accession>A0A0D1X9E0</accession>
<sequence>MVTQFLAIPLEIRLDIYKELLISYMGQRRNPAWAVGDTDQRLITLPGCKYLDDKTIYPQILRTCKQIYGEGNPILYSENVFSSLEPSLMVSFIEQIGLKNTAFIKKLDIHVGLDLSSWSQLFLKLAEQAGAVRELRLHWGFVAVFRFEMTPEAITNGQADAMAFLHALRRIPNLDKIIVTGQFRKEWWPIKEIDYAARMILGIGPEEHEERELNAIDLQFFRDSLSMSKDKEPRM</sequence>
<dbReference type="AlphaFoldDB" id="A0A0D1X9E0"/>
<dbReference type="Proteomes" id="UP000053259">
    <property type="component" value="Unassembled WGS sequence"/>
</dbReference>
<keyword evidence="2" id="KW-1185">Reference proteome</keyword>
<dbReference type="InterPro" id="IPR038883">
    <property type="entry name" value="AN11006-like"/>
</dbReference>
<dbReference type="HOGENOM" id="CLU_1180983_0_0_1"/>
<name>A0A0D1X9E0_9PEZI</name>
<dbReference type="OrthoDB" id="2951834at2759"/>
<proteinExistence type="predicted"/>
<gene>
    <name evidence="1" type="ORF">PV09_09472</name>
</gene>
<dbReference type="VEuPathDB" id="FungiDB:PV09_09472"/>